<name>A0ACD4NMX9_9HYPH</name>
<dbReference type="EMBL" id="CP113520">
    <property type="protein sequence ID" value="WAJ28233.1"/>
    <property type="molecule type" value="Genomic_DNA"/>
</dbReference>
<evidence type="ECO:0000313" key="1">
    <source>
        <dbReference type="EMBL" id="WAJ28233.1"/>
    </source>
</evidence>
<reference evidence="1" key="1">
    <citation type="submission" date="2022-11" db="EMBL/GenBank/DDBJ databases">
        <title>beta-Carotene-producing bacterium, Jeongeuplla avenae sp. nov., alleviates the salt stress of Arabidopsis seedlings.</title>
        <authorList>
            <person name="Jiang L."/>
            <person name="Lee J."/>
        </authorList>
    </citation>
    <scope>NUCLEOTIDE SEQUENCE</scope>
    <source>
        <strain evidence="1">DY_R2A_6</strain>
    </source>
</reference>
<organism evidence="1 2">
    <name type="scientific">Antarcticirhabdus aurantiaca</name>
    <dbReference type="NCBI Taxonomy" id="2606717"/>
    <lineage>
        <taxon>Bacteria</taxon>
        <taxon>Pseudomonadati</taxon>
        <taxon>Pseudomonadota</taxon>
        <taxon>Alphaproteobacteria</taxon>
        <taxon>Hyphomicrobiales</taxon>
        <taxon>Aurantimonadaceae</taxon>
        <taxon>Antarcticirhabdus</taxon>
    </lineage>
</organism>
<sequence>MTLLRRDFLLSGAAALAATALSARPGLAQPAPSGAGSSEVILSGGYVVSMDPSIGDLARGDVHVRDGAIVAVAAAIEAPGVARRDMSGCVVMPGFVDTHWHMWNSLARGLPQSRLGPFGKTMAPLARAWTPEASALGVRLAAAEAIHAGITTVHNWAHNVKGPDFAEAEREALVASGLRGRFAYGYPQALGEEEVMDLSDLERMRDRHFAGGSAGLVSLGICARGPDRSASPVWRREWEAARSLGLPITAHVASDRAAAAMGNIAVMHRDALLGPDVQLVHATHATKDDLRRVAESGSPISISPWTELEVGYGLPVIADMADAGVEMGLSVDNMVLAGHADMFGVMRITADLASGMREDQGALSDRRVLEWATLGGARGLGIAQTTGSLTPGKRADVIAVRRDAINTAPVGTVDFMLTHAAQPTNVDFVLVDGVVHKENGRHTRVDQEALIAQAQETIARLRQEAGI</sequence>
<evidence type="ECO:0000313" key="2">
    <source>
        <dbReference type="Proteomes" id="UP001163223"/>
    </source>
</evidence>
<gene>
    <name evidence="1" type="ORF">OXU80_26005</name>
</gene>
<accession>A0ACD4NMX9</accession>
<dbReference type="Proteomes" id="UP001163223">
    <property type="component" value="Chromosome"/>
</dbReference>
<proteinExistence type="predicted"/>
<keyword evidence="2" id="KW-1185">Reference proteome</keyword>
<protein>
    <submittedName>
        <fullName evidence="1">Amidohydrolase family protein</fullName>
    </submittedName>
</protein>